<dbReference type="PANTHER" id="PTHR48045:SF27">
    <property type="entry name" value="TRANS-ZEATIN O-BETA-D-GLUCOSYLTRANSFERASE"/>
    <property type="match status" value="1"/>
</dbReference>
<evidence type="ECO:0000313" key="2">
    <source>
        <dbReference type="EMBL" id="CAH1413200.1"/>
    </source>
</evidence>
<dbReference type="GO" id="GO:0008194">
    <property type="term" value="F:UDP-glycosyltransferase activity"/>
    <property type="evidence" value="ECO:0007669"/>
    <property type="project" value="InterPro"/>
</dbReference>
<dbReference type="EMBL" id="CAKMRJ010000001">
    <property type="protein sequence ID" value="CAH1413200.1"/>
    <property type="molecule type" value="Genomic_DNA"/>
</dbReference>
<gene>
    <name evidence="2" type="ORF">LVIROSA_LOCUS1171</name>
</gene>
<evidence type="ECO:0000256" key="1">
    <source>
        <dbReference type="ARBA" id="ARBA00022679"/>
    </source>
</evidence>
<dbReference type="Gene3D" id="3.40.50.2000">
    <property type="entry name" value="Glycogen Phosphorylase B"/>
    <property type="match status" value="2"/>
</dbReference>
<comment type="caution">
    <text evidence="2">The sequence shown here is derived from an EMBL/GenBank/DDBJ whole genome shotgun (WGS) entry which is preliminary data.</text>
</comment>
<dbReference type="PANTHER" id="PTHR48045">
    <property type="entry name" value="UDP-GLYCOSYLTRANSFERASE 72B1"/>
    <property type="match status" value="1"/>
</dbReference>
<evidence type="ECO:0000313" key="3">
    <source>
        <dbReference type="Proteomes" id="UP001157418"/>
    </source>
</evidence>
<keyword evidence="1" id="KW-0808">Transferase</keyword>
<protein>
    <recommendedName>
        <fullName evidence="4">UDP-glycosyltransferases domain-containing protein</fullName>
    </recommendedName>
</protein>
<name>A0AAU9LFG6_9ASTR</name>
<keyword evidence="3" id="KW-1185">Reference proteome</keyword>
<dbReference type="CDD" id="cd03784">
    <property type="entry name" value="GT1_Gtf-like"/>
    <property type="match status" value="1"/>
</dbReference>
<dbReference type="Proteomes" id="UP001157418">
    <property type="component" value="Unassembled WGS sequence"/>
</dbReference>
<proteinExistence type="predicted"/>
<dbReference type="FunFam" id="3.40.50.2000:FF:000061">
    <property type="entry name" value="UDP-glycosyltransferase 83A1"/>
    <property type="match status" value="1"/>
</dbReference>
<evidence type="ECO:0008006" key="4">
    <source>
        <dbReference type="Google" id="ProtNLM"/>
    </source>
</evidence>
<organism evidence="2 3">
    <name type="scientific">Lactuca virosa</name>
    <dbReference type="NCBI Taxonomy" id="75947"/>
    <lineage>
        <taxon>Eukaryota</taxon>
        <taxon>Viridiplantae</taxon>
        <taxon>Streptophyta</taxon>
        <taxon>Embryophyta</taxon>
        <taxon>Tracheophyta</taxon>
        <taxon>Spermatophyta</taxon>
        <taxon>Magnoliopsida</taxon>
        <taxon>eudicotyledons</taxon>
        <taxon>Gunneridae</taxon>
        <taxon>Pentapetalae</taxon>
        <taxon>asterids</taxon>
        <taxon>campanulids</taxon>
        <taxon>Asterales</taxon>
        <taxon>Asteraceae</taxon>
        <taxon>Cichorioideae</taxon>
        <taxon>Cichorieae</taxon>
        <taxon>Lactucinae</taxon>
        <taxon>Lactuca</taxon>
    </lineage>
</organism>
<accession>A0AAU9LFG6</accession>
<dbReference type="InterPro" id="IPR002213">
    <property type="entry name" value="UDP_glucos_trans"/>
</dbReference>
<sequence length="277" mass="31465">MPPIKSTDLSWARFEEFSTVEAIFQVVKETVEVSRLTKWFICNSTPELEPATFSLYPQMSPIGPLLASNRIGDQAGHFWKEDSTCLKWLDQQPTCSVIYIAFGSFTIFNQTQFEELALGLELSNIPFLWVVRPGMTKETTTAFPDGYVERVGSRGRIVSWAPQQKVLTHPSVACFVSHCGWNSTLEGVTNGLPFLCWPYFADQFHNETYIRHNWKTGLGFNKGERGIITRGEIKSKVEQLLGDITFRVKAMDTKEKLNMQPPQPFPPVSIVTHFYKG</sequence>
<dbReference type="SUPFAM" id="SSF53756">
    <property type="entry name" value="UDP-Glycosyltransferase/glycogen phosphorylase"/>
    <property type="match status" value="1"/>
</dbReference>
<dbReference type="AlphaFoldDB" id="A0AAU9LFG6"/>
<dbReference type="Pfam" id="PF00201">
    <property type="entry name" value="UDPGT"/>
    <property type="match status" value="1"/>
</dbReference>
<reference evidence="2 3" key="1">
    <citation type="submission" date="2022-01" db="EMBL/GenBank/DDBJ databases">
        <authorList>
            <person name="Xiong W."/>
            <person name="Schranz E."/>
        </authorList>
    </citation>
    <scope>NUCLEOTIDE SEQUENCE [LARGE SCALE GENOMIC DNA]</scope>
</reference>